<dbReference type="AlphaFoldDB" id="Q6ZKY5"/>
<feature type="region of interest" description="Disordered" evidence="1">
    <location>
        <begin position="101"/>
        <end position="130"/>
    </location>
</feature>
<protein>
    <submittedName>
        <fullName evidence="2">Uncharacterized protein</fullName>
    </submittedName>
</protein>
<evidence type="ECO:0000256" key="1">
    <source>
        <dbReference type="SAM" id="MobiDB-lite"/>
    </source>
</evidence>
<sequence length="157" mass="17282">MSGGQPRRRLNACNLRRQAEMPIVAPPPTLLAWRRGRGGMDGEQRGGRGGGASLVGGRRQRRRAVDLEEDVVVVAVTMGRRRLAGSVFSLFGLGEEQPIGRDPFTPLLTEDKSTRRGRGRSEEARWTTDGRGSRWLQLEEVIDAAAAAALTQENEYK</sequence>
<accession>Q6ZKY5</accession>
<dbReference type="EMBL" id="AP003857">
    <property type="protein sequence ID" value="BAD08747.1"/>
    <property type="molecule type" value="Genomic_DNA"/>
</dbReference>
<evidence type="ECO:0000313" key="3">
    <source>
        <dbReference type="Proteomes" id="UP000000763"/>
    </source>
</evidence>
<feature type="compositionally biased region" description="Basic and acidic residues" evidence="1">
    <location>
        <begin position="109"/>
        <end position="130"/>
    </location>
</feature>
<dbReference type="Proteomes" id="UP000000763">
    <property type="component" value="Chromosome 8"/>
</dbReference>
<gene>
    <name evidence="2" type="primary">OJ1014_E06.9</name>
</gene>
<feature type="region of interest" description="Disordered" evidence="1">
    <location>
        <begin position="38"/>
        <end position="60"/>
    </location>
</feature>
<proteinExistence type="predicted"/>
<reference evidence="3" key="2">
    <citation type="journal article" date="2008" name="Nucleic Acids Res.">
        <title>The rice annotation project database (RAP-DB): 2008 update.</title>
        <authorList>
            <consortium name="The rice annotation project (RAP)"/>
        </authorList>
    </citation>
    <scope>GENOME REANNOTATION</scope>
    <source>
        <strain evidence="3">cv. Nipponbare</strain>
    </source>
</reference>
<name>Q6ZKY5_ORYSJ</name>
<evidence type="ECO:0000313" key="2">
    <source>
        <dbReference type="EMBL" id="BAD08747.1"/>
    </source>
</evidence>
<organism evidence="2 3">
    <name type="scientific">Oryza sativa subsp. japonica</name>
    <name type="common">Rice</name>
    <dbReference type="NCBI Taxonomy" id="39947"/>
    <lineage>
        <taxon>Eukaryota</taxon>
        <taxon>Viridiplantae</taxon>
        <taxon>Streptophyta</taxon>
        <taxon>Embryophyta</taxon>
        <taxon>Tracheophyta</taxon>
        <taxon>Spermatophyta</taxon>
        <taxon>Magnoliopsida</taxon>
        <taxon>Liliopsida</taxon>
        <taxon>Poales</taxon>
        <taxon>Poaceae</taxon>
        <taxon>BOP clade</taxon>
        <taxon>Oryzoideae</taxon>
        <taxon>Oryzeae</taxon>
        <taxon>Oryzinae</taxon>
        <taxon>Oryza</taxon>
        <taxon>Oryza sativa</taxon>
    </lineage>
</organism>
<reference evidence="3" key="1">
    <citation type="journal article" date="2005" name="Nature">
        <title>The map-based sequence of the rice genome.</title>
        <authorList>
            <consortium name="International rice genome sequencing project (IRGSP)"/>
            <person name="Matsumoto T."/>
            <person name="Wu J."/>
            <person name="Kanamori H."/>
            <person name="Katayose Y."/>
            <person name="Fujisawa M."/>
            <person name="Namiki N."/>
            <person name="Mizuno H."/>
            <person name="Yamamoto K."/>
            <person name="Antonio B.A."/>
            <person name="Baba T."/>
            <person name="Sakata K."/>
            <person name="Nagamura Y."/>
            <person name="Aoki H."/>
            <person name="Arikawa K."/>
            <person name="Arita K."/>
            <person name="Bito T."/>
            <person name="Chiden Y."/>
            <person name="Fujitsuka N."/>
            <person name="Fukunaka R."/>
            <person name="Hamada M."/>
            <person name="Harada C."/>
            <person name="Hayashi A."/>
            <person name="Hijishita S."/>
            <person name="Honda M."/>
            <person name="Hosokawa S."/>
            <person name="Ichikawa Y."/>
            <person name="Idonuma A."/>
            <person name="Iijima M."/>
            <person name="Ikeda M."/>
            <person name="Ikeno M."/>
            <person name="Ito K."/>
            <person name="Ito S."/>
            <person name="Ito T."/>
            <person name="Ito Y."/>
            <person name="Ito Y."/>
            <person name="Iwabuchi A."/>
            <person name="Kamiya K."/>
            <person name="Karasawa W."/>
            <person name="Kurita K."/>
            <person name="Katagiri S."/>
            <person name="Kikuta A."/>
            <person name="Kobayashi H."/>
            <person name="Kobayashi N."/>
            <person name="Machita K."/>
            <person name="Maehara T."/>
            <person name="Masukawa M."/>
            <person name="Mizubayashi T."/>
            <person name="Mukai Y."/>
            <person name="Nagasaki H."/>
            <person name="Nagata Y."/>
            <person name="Naito S."/>
            <person name="Nakashima M."/>
            <person name="Nakama Y."/>
            <person name="Nakamichi Y."/>
            <person name="Nakamura M."/>
            <person name="Meguro A."/>
            <person name="Negishi M."/>
            <person name="Ohta I."/>
            <person name="Ohta T."/>
            <person name="Okamoto M."/>
            <person name="Ono N."/>
            <person name="Saji S."/>
            <person name="Sakaguchi M."/>
            <person name="Sakai K."/>
            <person name="Shibata M."/>
            <person name="Shimokawa T."/>
            <person name="Song J."/>
            <person name="Takazaki Y."/>
            <person name="Terasawa K."/>
            <person name="Tsugane M."/>
            <person name="Tsuji K."/>
            <person name="Ueda S."/>
            <person name="Waki K."/>
            <person name="Yamagata H."/>
            <person name="Yamamoto M."/>
            <person name="Yamamoto S."/>
            <person name="Yamane H."/>
            <person name="Yoshiki S."/>
            <person name="Yoshihara R."/>
            <person name="Yukawa K."/>
            <person name="Zhong H."/>
            <person name="Yano M."/>
            <person name="Yuan Q."/>
            <person name="Ouyang S."/>
            <person name="Liu J."/>
            <person name="Jones K.M."/>
            <person name="Gansberger K."/>
            <person name="Moffat K."/>
            <person name="Hill J."/>
            <person name="Bera J."/>
            <person name="Fadrosh D."/>
            <person name="Jin S."/>
            <person name="Johri S."/>
            <person name="Kim M."/>
            <person name="Overton L."/>
            <person name="Reardon M."/>
            <person name="Tsitrin T."/>
            <person name="Vuong H."/>
            <person name="Weaver B."/>
            <person name="Ciecko A."/>
            <person name="Tallon L."/>
            <person name="Jackson J."/>
            <person name="Pai G."/>
            <person name="Aken S.V."/>
            <person name="Utterback T."/>
            <person name="Reidmuller S."/>
            <person name="Feldblyum T."/>
            <person name="Hsiao J."/>
            <person name="Zismann V."/>
            <person name="Iobst S."/>
            <person name="de Vazeille A.R."/>
            <person name="Buell C.R."/>
            <person name="Ying K."/>
            <person name="Li Y."/>
            <person name="Lu T."/>
            <person name="Huang Y."/>
            <person name="Zhao Q."/>
            <person name="Feng Q."/>
            <person name="Zhang L."/>
            <person name="Zhu J."/>
            <person name="Weng Q."/>
            <person name="Mu J."/>
            <person name="Lu Y."/>
            <person name="Fan D."/>
            <person name="Liu Y."/>
            <person name="Guan J."/>
            <person name="Zhang Y."/>
            <person name="Yu S."/>
            <person name="Liu X."/>
            <person name="Zhang Y."/>
            <person name="Hong G."/>
            <person name="Han B."/>
            <person name="Choisne N."/>
            <person name="Demange N."/>
            <person name="Orjeda G."/>
            <person name="Samain S."/>
            <person name="Cattolico L."/>
            <person name="Pelletier E."/>
            <person name="Couloux A."/>
            <person name="Segurens B."/>
            <person name="Wincker P."/>
            <person name="D'Hont A."/>
            <person name="Scarpelli C."/>
            <person name="Weissenbach J."/>
            <person name="Salanoubat M."/>
            <person name="Quetier F."/>
            <person name="Yu Y."/>
            <person name="Kim H.R."/>
            <person name="Rambo T."/>
            <person name="Currie J."/>
            <person name="Collura K."/>
            <person name="Luo M."/>
            <person name="Yang T."/>
            <person name="Ammiraju J.S.S."/>
            <person name="Engler F."/>
            <person name="Soderlund C."/>
            <person name="Wing R.A."/>
            <person name="Palmer L.E."/>
            <person name="de la Bastide M."/>
            <person name="Spiegel L."/>
            <person name="Nascimento L."/>
            <person name="Zutavern T."/>
            <person name="O'Shaughnessy A."/>
            <person name="Dike S."/>
            <person name="Dedhia N."/>
            <person name="Preston R."/>
            <person name="Balija V."/>
            <person name="McCombie W.R."/>
            <person name="Chow T."/>
            <person name="Chen H."/>
            <person name="Chung M."/>
            <person name="Chen C."/>
            <person name="Shaw J."/>
            <person name="Wu H."/>
            <person name="Hsiao K."/>
            <person name="Chao Y."/>
            <person name="Chu M."/>
            <person name="Cheng C."/>
            <person name="Hour A."/>
            <person name="Lee P."/>
            <person name="Lin S."/>
            <person name="Lin Y."/>
            <person name="Liou J."/>
            <person name="Liu S."/>
            <person name="Hsing Y."/>
            <person name="Raghuvanshi S."/>
            <person name="Mohanty A."/>
            <person name="Bharti A.K."/>
            <person name="Gaur A."/>
            <person name="Gupta V."/>
            <person name="Kumar D."/>
            <person name="Ravi V."/>
            <person name="Vij S."/>
            <person name="Kapur A."/>
            <person name="Khurana P."/>
            <person name="Khurana P."/>
            <person name="Khurana J.P."/>
            <person name="Tyagi A.K."/>
            <person name="Gaikwad K."/>
            <person name="Singh A."/>
            <person name="Dalal V."/>
            <person name="Srivastava S."/>
            <person name="Dixit A."/>
            <person name="Pal A.K."/>
            <person name="Ghazi I.A."/>
            <person name="Yadav M."/>
            <person name="Pandit A."/>
            <person name="Bhargava A."/>
            <person name="Sureshbabu K."/>
            <person name="Batra K."/>
            <person name="Sharma T.R."/>
            <person name="Mohapatra T."/>
            <person name="Singh N.K."/>
            <person name="Messing J."/>
            <person name="Nelson A.B."/>
            <person name="Fuks G."/>
            <person name="Kavchok S."/>
            <person name="Keizer G."/>
            <person name="Linton E."/>
            <person name="Llaca V."/>
            <person name="Song R."/>
            <person name="Tanyolac B."/>
            <person name="Young S."/>
            <person name="Ho-Il K."/>
            <person name="Hahn J.H."/>
            <person name="Sangsakoo G."/>
            <person name="Vanavichit A."/>
            <person name="de Mattos Luiz.A.T."/>
            <person name="Zimmer P.D."/>
            <person name="Malone G."/>
            <person name="Dellagostin O."/>
            <person name="de Oliveira A.C."/>
            <person name="Bevan M."/>
            <person name="Bancroft I."/>
            <person name="Minx P."/>
            <person name="Cordum H."/>
            <person name="Wilson R."/>
            <person name="Cheng Z."/>
            <person name="Jin W."/>
            <person name="Jiang J."/>
            <person name="Leong S.A."/>
            <person name="Iwama H."/>
            <person name="Gojobori T."/>
            <person name="Itoh T."/>
            <person name="Niimura Y."/>
            <person name="Fujii Y."/>
            <person name="Habara T."/>
            <person name="Sakai H."/>
            <person name="Sato Y."/>
            <person name="Wilson G."/>
            <person name="Kumar K."/>
            <person name="McCouch S."/>
            <person name="Juretic N."/>
            <person name="Hoen D."/>
            <person name="Wright S."/>
            <person name="Bruskiewich R."/>
            <person name="Bureau T."/>
            <person name="Miyao A."/>
            <person name="Hirochika H."/>
            <person name="Nishikawa T."/>
            <person name="Kadowaki K."/>
            <person name="Sugiura M."/>
            <person name="Burr B."/>
            <person name="Sasaki T."/>
        </authorList>
    </citation>
    <scope>NUCLEOTIDE SEQUENCE [LARGE SCALE GENOMIC DNA]</scope>
    <source>
        <strain evidence="3">cv. Nipponbare</strain>
    </source>
</reference>